<evidence type="ECO:0000313" key="2">
    <source>
        <dbReference type="Proteomes" id="UP000799537"/>
    </source>
</evidence>
<proteinExistence type="predicted"/>
<dbReference type="Proteomes" id="UP000799537">
    <property type="component" value="Unassembled WGS sequence"/>
</dbReference>
<dbReference type="AlphaFoldDB" id="A0A6A6CCZ4"/>
<accession>A0A6A6CCZ4</accession>
<name>A0A6A6CCZ4_ZASCE</name>
<dbReference type="GeneID" id="54561115"/>
<organism evidence="1 2">
    <name type="scientific">Zasmidium cellare ATCC 36951</name>
    <dbReference type="NCBI Taxonomy" id="1080233"/>
    <lineage>
        <taxon>Eukaryota</taxon>
        <taxon>Fungi</taxon>
        <taxon>Dikarya</taxon>
        <taxon>Ascomycota</taxon>
        <taxon>Pezizomycotina</taxon>
        <taxon>Dothideomycetes</taxon>
        <taxon>Dothideomycetidae</taxon>
        <taxon>Mycosphaerellales</taxon>
        <taxon>Mycosphaerellaceae</taxon>
        <taxon>Zasmidium</taxon>
    </lineage>
</organism>
<reference evidence="1" key="1">
    <citation type="journal article" date="2020" name="Stud. Mycol.">
        <title>101 Dothideomycetes genomes: a test case for predicting lifestyles and emergence of pathogens.</title>
        <authorList>
            <person name="Haridas S."/>
            <person name="Albert R."/>
            <person name="Binder M."/>
            <person name="Bloem J."/>
            <person name="Labutti K."/>
            <person name="Salamov A."/>
            <person name="Andreopoulos B."/>
            <person name="Baker S."/>
            <person name="Barry K."/>
            <person name="Bills G."/>
            <person name="Bluhm B."/>
            <person name="Cannon C."/>
            <person name="Castanera R."/>
            <person name="Culley D."/>
            <person name="Daum C."/>
            <person name="Ezra D."/>
            <person name="Gonzalez J."/>
            <person name="Henrissat B."/>
            <person name="Kuo A."/>
            <person name="Liang C."/>
            <person name="Lipzen A."/>
            <person name="Lutzoni F."/>
            <person name="Magnuson J."/>
            <person name="Mondo S."/>
            <person name="Nolan M."/>
            <person name="Ohm R."/>
            <person name="Pangilinan J."/>
            <person name="Park H.-J."/>
            <person name="Ramirez L."/>
            <person name="Alfaro M."/>
            <person name="Sun H."/>
            <person name="Tritt A."/>
            <person name="Yoshinaga Y."/>
            <person name="Zwiers L.-H."/>
            <person name="Turgeon B."/>
            <person name="Goodwin S."/>
            <person name="Spatafora J."/>
            <person name="Crous P."/>
            <person name="Grigoriev I."/>
        </authorList>
    </citation>
    <scope>NUCLEOTIDE SEQUENCE</scope>
    <source>
        <strain evidence="1">ATCC 36951</strain>
    </source>
</reference>
<dbReference type="RefSeq" id="XP_033664937.1">
    <property type="nucleotide sequence ID" value="XM_033807843.1"/>
</dbReference>
<dbReference type="OrthoDB" id="10560528at2759"/>
<keyword evidence="2" id="KW-1185">Reference proteome</keyword>
<dbReference type="EMBL" id="ML993606">
    <property type="protein sequence ID" value="KAF2164048.1"/>
    <property type="molecule type" value="Genomic_DNA"/>
</dbReference>
<sequence>MDTRKIHDMAIFPTTVLMKVYNIPKDDDKKKSKLNPRYPISEYLFYGPIRNSPNDPCYRAVHWDSLYNADTCGSLESFWSRDIRDTQLHFRIERERLRRESQQSDFASIFPTIVLISALFGREFQVTMIIAFLSLLCGPLTPSADELGLKFSYLQLPRPFDPDSIIDFNFSTNVDPTLSEVARFCEGLRTVLEGSLRRERELAETFGRLSITG</sequence>
<evidence type="ECO:0000313" key="1">
    <source>
        <dbReference type="EMBL" id="KAF2164048.1"/>
    </source>
</evidence>
<protein>
    <submittedName>
        <fullName evidence="1">Uncharacterized protein</fullName>
    </submittedName>
</protein>
<gene>
    <name evidence="1" type="ORF">M409DRAFT_25817</name>
</gene>